<evidence type="ECO:0000313" key="3">
    <source>
        <dbReference type="Proteomes" id="UP000275078"/>
    </source>
</evidence>
<feature type="region of interest" description="Disordered" evidence="1">
    <location>
        <begin position="618"/>
        <end position="1039"/>
    </location>
</feature>
<feature type="compositionally biased region" description="Polar residues" evidence="1">
    <location>
        <begin position="666"/>
        <end position="681"/>
    </location>
</feature>
<dbReference type="AlphaFoldDB" id="A0A3N4I7W3"/>
<proteinExistence type="predicted"/>
<accession>A0A3N4I7W3</accession>
<reference evidence="2 3" key="1">
    <citation type="journal article" date="2018" name="Nat. Ecol. Evol.">
        <title>Pezizomycetes genomes reveal the molecular basis of ectomycorrhizal truffle lifestyle.</title>
        <authorList>
            <person name="Murat C."/>
            <person name="Payen T."/>
            <person name="Noel B."/>
            <person name="Kuo A."/>
            <person name="Morin E."/>
            <person name="Chen J."/>
            <person name="Kohler A."/>
            <person name="Krizsan K."/>
            <person name="Balestrini R."/>
            <person name="Da Silva C."/>
            <person name="Montanini B."/>
            <person name="Hainaut M."/>
            <person name="Levati E."/>
            <person name="Barry K.W."/>
            <person name="Belfiori B."/>
            <person name="Cichocki N."/>
            <person name="Clum A."/>
            <person name="Dockter R.B."/>
            <person name="Fauchery L."/>
            <person name="Guy J."/>
            <person name="Iotti M."/>
            <person name="Le Tacon F."/>
            <person name="Lindquist E.A."/>
            <person name="Lipzen A."/>
            <person name="Malagnac F."/>
            <person name="Mello A."/>
            <person name="Molinier V."/>
            <person name="Miyauchi S."/>
            <person name="Poulain J."/>
            <person name="Riccioni C."/>
            <person name="Rubini A."/>
            <person name="Sitrit Y."/>
            <person name="Splivallo R."/>
            <person name="Traeger S."/>
            <person name="Wang M."/>
            <person name="Zifcakova L."/>
            <person name="Wipf D."/>
            <person name="Zambonelli A."/>
            <person name="Paolocci F."/>
            <person name="Nowrousian M."/>
            <person name="Ottonello S."/>
            <person name="Baldrian P."/>
            <person name="Spatafora J.W."/>
            <person name="Henrissat B."/>
            <person name="Nagy L.G."/>
            <person name="Aury J.M."/>
            <person name="Wincker P."/>
            <person name="Grigoriev I.V."/>
            <person name="Bonfante P."/>
            <person name="Martin F.M."/>
        </authorList>
    </citation>
    <scope>NUCLEOTIDE SEQUENCE [LARGE SCALE GENOMIC DNA]</scope>
    <source>
        <strain evidence="2 3">RN42</strain>
    </source>
</reference>
<evidence type="ECO:0000256" key="1">
    <source>
        <dbReference type="SAM" id="MobiDB-lite"/>
    </source>
</evidence>
<feature type="compositionally biased region" description="Basic and acidic residues" evidence="1">
    <location>
        <begin position="985"/>
        <end position="994"/>
    </location>
</feature>
<feature type="compositionally biased region" description="Basic and acidic residues" evidence="1">
    <location>
        <begin position="853"/>
        <end position="894"/>
    </location>
</feature>
<feature type="compositionally biased region" description="Low complexity" evidence="1">
    <location>
        <begin position="634"/>
        <end position="644"/>
    </location>
</feature>
<sequence>MDVDDIPQTPSKCDLVQFADQMLNPDGTLNRRVRARSERRINKNMRYNRWRLRRNRLKAVNAEGATPRWGFPVALSDGAVLRTNTDGLLLVPRGWRTLDRMGKEDFRRIFVRLGWEHRDDWELSTWFELFADNLQITLHPKIDPAPAPNSAQGTSLCDHFYHATSSTTNTTQTRRDNFLHPTPLQHRSNTAPTPLQHRSNTAPTPHFAATTMPCNDANCVLKRHNIVGWEEYEYNADSKSNDLTGIILYRCEHICGFCFRDLTKHKRVAGHFGLTASRENRRDYVGCPFFEGARFLFEPAAPATKDDVEEVFKIDDPKVREAYDRKVSNVKNFRFRIWRYPQHLDDWRRRVSAMLVKEGLEPLPPLPDEVTTKPPAVAEQKKAEKNAASVAKKEVVGKGTPVPAHVDKEKEEGGTGPHRKTDSASRKRSLSDPDSALDPTSPRGPAKKTKVVPDDDDAEEMQTNSHFASQQQDLAEVDTGFIDLMAGLAGPEASDLPIRAKRAATPFEKSPVPKRRKEYQEKPKAVVARKVLNPIRNPYTTSQGSRLTTDILVQRKVVGGFCPINPPNPATPPRLTVCNQLAPPRPAYSMGASPFVYRKLPKTGVGRGASAVLTDLFRSRDPPTASVAPPPATQPTTGTPVAGTLPSDVPDSAVSWHEEMHGKESQVAQATQASSGANLYTSGEDKPQERVIAQGAENEDRPASVDEGMDGMGGVGSQFTVENPAGRAEQEEEEKTPTVVATTPGENKQEGNKSSGEQDEEEKTGGDQDEEEETAGEQDEEEKTGGEQDEEETAGEQDEEETAGEQDEEDKEESPQEGQRQKELNPPATFEKTASEGEMQTEGGNSPVGPQLPEKEKVSGEGDVGKVQEKEKGKNPGEGGEQDKEKTPAEEGRVENAPGAGDEDEGQGAEKEETFPGEGAEQVKEKTPTEAPAAGDEVEKQSSVLENAAPMEKEKKSPRVDGEVLKEGQEKGGQPANDVVVSGSEVERDNREGPTRGGSTEVAGEVIGGDGGDQEADTTEVSDIAAESEEEPSQSCPPLGDINGITEEILTMAVENGTLHESHLCFTPTNAPTIVTCVRCGRNYKGYRNFDRHHLRDGVLKCVVNGLV</sequence>
<evidence type="ECO:0000313" key="2">
    <source>
        <dbReference type="EMBL" id="RPA81577.1"/>
    </source>
</evidence>
<organism evidence="2 3">
    <name type="scientific">Ascobolus immersus RN42</name>
    <dbReference type="NCBI Taxonomy" id="1160509"/>
    <lineage>
        <taxon>Eukaryota</taxon>
        <taxon>Fungi</taxon>
        <taxon>Dikarya</taxon>
        <taxon>Ascomycota</taxon>
        <taxon>Pezizomycotina</taxon>
        <taxon>Pezizomycetes</taxon>
        <taxon>Pezizales</taxon>
        <taxon>Ascobolaceae</taxon>
        <taxon>Ascobolus</taxon>
    </lineage>
</organism>
<gene>
    <name evidence="2" type="ORF">BJ508DRAFT_306409</name>
</gene>
<dbReference type="STRING" id="1160509.A0A3N4I7W3"/>
<feature type="region of interest" description="Disordered" evidence="1">
    <location>
        <begin position="361"/>
        <end position="472"/>
    </location>
</feature>
<dbReference type="Proteomes" id="UP000275078">
    <property type="component" value="Unassembled WGS sequence"/>
</dbReference>
<feature type="compositionally biased region" description="Polar residues" evidence="1">
    <location>
        <begin position="461"/>
        <end position="472"/>
    </location>
</feature>
<name>A0A3N4I7W3_ASCIM</name>
<feature type="compositionally biased region" description="Acidic residues" evidence="1">
    <location>
        <begin position="1012"/>
        <end position="1032"/>
    </location>
</feature>
<feature type="compositionally biased region" description="Basic and acidic residues" evidence="1">
    <location>
        <begin position="951"/>
        <end position="970"/>
    </location>
</feature>
<keyword evidence="3" id="KW-1185">Reference proteome</keyword>
<protein>
    <submittedName>
        <fullName evidence="2">Uncharacterized protein</fullName>
    </submittedName>
</protein>
<feature type="compositionally biased region" description="Basic and acidic residues" evidence="1">
    <location>
        <begin position="405"/>
        <end position="431"/>
    </location>
</feature>
<feature type="compositionally biased region" description="Acidic residues" evidence="1">
    <location>
        <begin position="757"/>
        <end position="812"/>
    </location>
</feature>
<feature type="compositionally biased region" description="Basic and acidic residues" evidence="1">
    <location>
        <begin position="379"/>
        <end position="396"/>
    </location>
</feature>
<dbReference type="EMBL" id="ML119678">
    <property type="protein sequence ID" value="RPA81577.1"/>
    <property type="molecule type" value="Genomic_DNA"/>
</dbReference>